<feature type="domain" description="Lycopene cyclase" evidence="9">
    <location>
        <begin position="9"/>
        <end position="91"/>
    </location>
</feature>
<proteinExistence type="predicted"/>
<sequence>MSYAVLCLPFLAVSAVLAVIAWRRAPAGHAAALALTAGGLVLLTAVFDSLMIAAGLFDYADAPLLGPRLGLAPIEDFAYPIAALLLCSAVWTLLGRADASAARDRPARAPRGAER</sequence>
<evidence type="ECO:0000313" key="11">
    <source>
        <dbReference type="Proteomes" id="UP000610303"/>
    </source>
</evidence>
<evidence type="ECO:0000256" key="3">
    <source>
        <dbReference type="ARBA" id="ARBA00022692"/>
    </source>
</evidence>
<organism evidence="10 11">
    <name type="scientific">Agromyces mediolanus</name>
    <name type="common">Corynebacterium mediolanum</name>
    <dbReference type="NCBI Taxonomy" id="41986"/>
    <lineage>
        <taxon>Bacteria</taxon>
        <taxon>Bacillati</taxon>
        <taxon>Actinomycetota</taxon>
        <taxon>Actinomycetes</taxon>
        <taxon>Micrococcales</taxon>
        <taxon>Microbacteriaceae</taxon>
        <taxon>Agromyces</taxon>
    </lineage>
</organism>
<gene>
    <name evidence="10" type="ORF">GCM10010196_19560</name>
</gene>
<dbReference type="InterPro" id="IPR017825">
    <property type="entry name" value="Lycopene_cyclase_dom"/>
</dbReference>
<evidence type="ECO:0000256" key="1">
    <source>
        <dbReference type="ARBA" id="ARBA00004141"/>
    </source>
</evidence>
<comment type="caution">
    <text evidence="10">The sequence shown here is derived from an EMBL/GenBank/DDBJ whole genome shotgun (WGS) entry which is preliminary data.</text>
</comment>
<evidence type="ECO:0000256" key="6">
    <source>
        <dbReference type="ARBA" id="ARBA00023136"/>
    </source>
</evidence>
<feature type="transmembrane region" description="Helical" evidence="8">
    <location>
        <begin position="77"/>
        <end position="95"/>
    </location>
</feature>
<evidence type="ECO:0000256" key="7">
    <source>
        <dbReference type="ARBA" id="ARBA00023235"/>
    </source>
</evidence>
<dbReference type="GO" id="GO:0016020">
    <property type="term" value="C:membrane"/>
    <property type="evidence" value="ECO:0007669"/>
    <property type="project" value="UniProtKB-SubCell"/>
</dbReference>
<keyword evidence="6 8" id="KW-0472">Membrane</keyword>
<dbReference type="GO" id="GO:0016117">
    <property type="term" value="P:carotenoid biosynthetic process"/>
    <property type="evidence" value="ECO:0007669"/>
    <property type="project" value="UniProtKB-KW"/>
</dbReference>
<accession>A0A918FDU3</accession>
<dbReference type="GO" id="GO:0045436">
    <property type="term" value="F:lycopene beta cyclase activity"/>
    <property type="evidence" value="ECO:0007669"/>
    <property type="project" value="UniProtKB-ARBA"/>
</dbReference>
<evidence type="ECO:0000313" key="10">
    <source>
        <dbReference type="EMBL" id="GGR26157.1"/>
    </source>
</evidence>
<protein>
    <submittedName>
        <fullName evidence="10">Lycopene cyclase</fullName>
    </submittedName>
</protein>
<evidence type="ECO:0000256" key="8">
    <source>
        <dbReference type="SAM" id="Phobius"/>
    </source>
</evidence>
<keyword evidence="11" id="KW-1185">Reference proteome</keyword>
<reference evidence="10" key="1">
    <citation type="journal article" date="2014" name="Int. J. Syst. Evol. Microbiol.">
        <title>Complete genome sequence of Corynebacterium casei LMG S-19264T (=DSM 44701T), isolated from a smear-ripened cheese.</title>
        <authorList>
            <consortium name="US DOE Joint Genome Institute (JGI-PGF)"/>
            <person name="Walter F."/>
            <person name="Albersmeier A."/>
            <person name="Kalinowski J."/>
            <person name="Ruckert C."/>
        </authorList>
    </citation>
    <scope>NUCLEOTIDE SEQUENCE</scope>
    <source>
        <strain evidence="10">JCM 3346</strain>
    </source>
</reference>
<feature type="transmembrane region" description="Helical" evidence="8">
    <location>
        <begin position="30"/>
        <end position="57"/>
    </location>
</feature>
<comment type="subcellular location">
    <subcellularLocation>
        <location evidence="1">Membrane</location>
        <topology evidence="1">Multi-pass membrane protein</topology>
    </subcellularLocation>
</comment>
<keyword evidence="7" id="KW-0413">Isomerase</keyword>
<dbReference type="Proteomes" id="UP000610303">
    <property type="component" value="Unassembled WGS sequence"/>
</dbReference>
<keyword evidence="4" id="KW-0125">Carotenoid biosynthesis</keyword>
<dbReference type="RefSeq" id="WP_189085185.1">
    <property type="nucleotide sequence ID" value="NZ_BMRJ01000002.1"/>
</dbReference>
<name>A0A918FDU3_AGRME</name>
<keyword evidence="5 8" id="KW-1133">Transmembrane helix</keyword>
<evidence type="ECO:0000259" key="9">
    <source>
        <dbReference type="Pfam" id="PF18916"/>
    </source>
</evidence>
<dbReference type="NCBIfam" id="TIGR03462">
    <property type="entry name" value="CarR_dom_SF"/>
    <property type="match status" value="1"/>
</dbReference>
<dbReference type="EMBL" id="BMRJ01000002">
    <property type="protein sequence ID" value="GGR26157.1"/>
    <property type="molecule type" value="Genomic_DNA"/>
</dbReference>
<evidence type="ECO:0000256" key="5">
    <source>
        <dbReference type="ARBA" id="ARBA00022989"/>
    </source>
</evidence>
<dbReference type="Pfam" id="PF18916">
    <property type="entry name" value="Lycopene_cyc"/>
    <property type="match status" value="1"/>
</dbReference>
<evidence type="ECO:0000256" key="2">
    <source>
        <dbReference type="ARBA" id="ARBA00004829"/>
    </source>
</evidence>
<keyword evidence="3 8" id="KW-0812">Transmembrane</keyword>
<reference evidence="10" key="2">
    <citation type="submission" date="2020-09" db="EMBL/GenBank/DDBJ databases">
        <authorList>
            <person name="Sun Q."/>
            <person name="Ohkuma M."/>
        </authorList>
    </citation>
    <scope>NUCLEOTIDE SEQUENCE</scope>
    <source>
        <strain evidence="10">JCM 3346</strain>
    </source>
</reference>
<dbReference type="GO" id="GO:0016872">
    <property type="term" value="F:intramolecular lyase activity"/>
    <property type="evidence" value="ECO:0007669"/>
    <property type="project" value="InterPro"/>
</dbReference>
<evidence type="ECO:0000256" key="4">
    <source>
        <dbReference type="ARBA" id="ARBA00022746"/>
    </source>
</evidence>
<feature type="transmembrane region" description="Helical" evidence="8">
    <location>
        <begin position="6"/>
        <end position="23"/>
    </location>
</feature>
<dbReference type="AlphaFoldDB" id="A0A918FDU3"/>
<comment type="pathway">
    <text evidence="2">Carotenoid biosynthesis.</text>
</comment>